<dbReference type="Proteomes" id="UP000663828">
    <property type="component" value="Unassembled WGS sequence"/>
</dbReference>
<feature type="domain" description="Methyltransferase type 11" evidence="2">
    <location>
        <begin position="41"/>
        <end position="123"/>
    </location>
</feature>
<accession>A0A815SHH2</accession>
<sequence length="205" mass="24604">MFRGFFVLIFDFLKSLLFSTGPRDRIYKYVRPHLNTEQKILNVGCGDGILSELIRFDFPGISIHDIDVVDLRSNKQSQHFHLFDGYHLSKYANETFDVILIIYVLHHVRSREILLEEAMRVGKKIILIEDILNEPNGTCLDRFFTFTHRIWAKWICHDQNAYVEFWTKSKWFSILLKYRNSLHYEDIPEKKWYHYVNHGLFLCQN</sequence>
<evidence type="ECO:0000259" key="2">
    <source>
        <dbReference type="Pfam" id="PF08241"/>
    </source>
</evidence>
<reference evidence="4" key="1">
    <citation type="submission" date="2021-02" db="EMBL/GenBank/DDBJ databases">
        <authorList>
            <person name="Nowell W R."/>
        </authorList>
    </citation>
    <scope>NUCLEOTIDE SEQUENCE</scope>
</reference>
<dbReference type="Pfam" id="PF08241">
    <property type="entry name" value="Methyltransf_11"/>
    <property type="match status" value="1"/>
</dbReference>
<evidence type="ECO:0000256" key="1">
    <source>
        <dbReference type="SAM" id="SignalP"/>
    </source>
</evidence>
<dbReference type="GO" id="GO:0008757">
    <property type="term" value="F:S-adenosylmethionine-dependent methyltransferase activity"/>
    <property type="evidence" value="ECO:0007669"/>
    <property type="project" value="InterPro"/>
</dbReference>
<evidence type="ECO:0000313" key="4">
    <source>
        <dbReference type="EMBL" id="CAF1489835.1"/>
    </source>
</evidence>
<organism evidence="4 6">
    <name type="scientific">Adineta ricciae</name>
    <name type="common">Rotifer</name>
    <dbReference type="NCBI Taxonomy" id="249248"/>
    <lineage>
        <taxon>Eukaryota</taxon>
        <taxon>Metazoa</taxon>
        <taxon>Spiralia</taxon>
        <taxon>Gnathifera</taxon>
        <taxon>Rotifera</taxon>
        <taxon>Eurotatoria</taxon>
        <taxon>Bdelloidea</taxon>
        <taxon>Adinetida</taxon>
        <taxon>Adinetidae</taxon>
        <taxon>Adineta</taxon>
    </lineage>
</organism>
<dbReference type="EMBL" id="CAJNOR010001839">
    <property type="protein sequence ID" value="CAF1207827.1"/>
    <property type="molecule type" value="Genomic_DNA"/>
</dbReference>
<dbReference type="InterPro" id="IPR013216">
    <property type="entry name" value="Methyltransf_11"/>
</dbReference>
<protein>
    <recommendedName>
        <fullName evidence="2">Methyltransferase type 11 domain-containing protein</fullName>
    </recommendedName>
</protein>
<dbReference type="EMBL" id="CAJNOJ010000582">
    <property type="protein sequence ID" value="CAF1489835.1"/>
    <property type="molecule type" value="Genomic_DNA"/>
</dbReference>
<proteinExistence type="predicted"/>
<dbReference type="OrthoDB" id="10017101at2759"/>
<feature type="chain" id="PRO_5036228814" description="Methyltransferase type 11 domain-containing protein" evidence="1">
    <location>
        <begin position="20"/>
        <end position="205"/>
    </location>
</feature>
<dbReference type="AlphaFoldDB" id="A0A815SHH2"/>
<dbReference type="CDD" id="cd02440">
    <property type="entry name" value="AdoMet_MTases"/>
    <property type="match status" value="1"/>
</dbReference>
<evidence type="ECO:0000313" key="6">
    <source>
        <dbReference type="Proteomes" id="UP000663852"/>
    </source>
</evidence>
<keyword evidence="1" id="KW-0732">Signal</keyword>
<gene>
    <name evidence="4" type="ORF">EDS130_LOCUS41956</name>
    <name evidence="3" type="ORF">XAT740_LOCUS24026</name>
</gene>
<keyword evidence="5" id="KW-1185">Reference proteome</keyword>
<feature type="signal peptide" evidence="1">
    <location>
        <begin position="1"/>
        <end position="19"/>
    </location>
</feature>
<dbReference type="SUPFAM" id="SSF53335">
    <property type="entry name" value="S-adenosyl-L-methionine-dependent methyltransferases"/>
    <property type="match status" value="1"/>
</dbReference>
<evidence type="ECO:0000313" key="3">
    <source>
        <dbReference type="EMBL" id="CAF1207827.1"/>
    </source>
</evidence>
<comment type="caution">
    <text evidence="4">The sequence shown here is derived from an EMBL/GenBank/DDBJ whole genome shotgun (WGS) entry which is preliminary data.</text>
</comment>
<evidence type="ECO:0000313" key="5">
    <source>
        <dbReference type="Proteomes" id="UP000663828"/>
    </source>
</evidence>
<name>A0A815SHH2_ADIRI</name>
<dbReference type="Gene3D" id="3.40.50.150">
    <property type="entry name" value="Vaccinia Virus protein VP39"/>
    <property type="match status" value="1"/>
</dbReference>
<dbReference type="InterPro" id="IPR029063">
    <property type="entry name" value="SAM-dependent_MTases_sf"/>
</dbReference>
<dbReference type="Proteomes" id="UP000663852">
    <property type="component" value="Unassembled WGS sequence"/>
</dbReference>